<accession>F8X1F2</accession>
<gene>
    <name evidence="1" type="ORF">HMPREF9456_02379</name>
</gene>
<dbReference type="HOGENOM" id="CLU_102103_0_0_10"/>
<dbReference type="RefSeq" id="WP_006843749.1">
    <property type="nucleotide sequence ID" value="NZ_AQWJ01000015.1"/>
</dbReference>
<keyword evidence="2" id="KW-1185">Reference proteome</keyword>
<dbReference type="EMBL" id="ADLW01000010">
    <property type="protein sequence ID" value="EGK06115.1"/>
    <property type="molecule type" value="Genomic_DNA"/>
</dbReference>
<dbReference type="OrthoDB" id="1091929at2"/>
<comment type="caution">
    <text evidence="1">The sequence shown here is derived from an EMBL/GenBank/DDBJ whole genome shotgun (WGS) entry which is preliminary data.</text>
</comment>
<organism evidence="1 2">
    <name type="scientific">Dysgonomonas mossii DSM 22836</name>
    <dbReference type="NCBI Taxonomy" id="742767"/>
    <lineage>
        <taxon>Bacteria</taxon>
        <taxon>Pseudomonadati</taxon>
        <taxon>Bacteroidota</taxon>
        <taxon>Bacteroidia</taxon>
        <taxon>Bacteroidales</taxon>
        <taxon>Dysgonomonadaceae</taxon>
        <taxon>Dysgonomonas</taxon>
    </lineage>
</organism>
<protein>
    <submittedName>
        <fullName evidence="1">Uncharacterized protein</fullName>
    </submittedName>
</protein>
<sequence>MREINNTFGTLSSAPDNTIINKIYSYLSTTLIGFRGEKDDNENAITNKLCKTLNSKKPSEYPFYFHHQNIEDDKENTSTDFAVFGTYAYAQENNIEDDSPSLIKFEAKRLNSKLPKKREKEYVCGQYLNNKCVTNSGGIERFKNGRHGKDVVHAGIIGYIQTDSPKYWIQKVNNWIQEQIENASDDRLTWLQNDLLIINSENETLTSYSSISYRVYDDNIQLKHFWIDFSKQQN</sequence>
<evidence type="ECO:0000313" key="1">
    <source>
        <dbReference type="EMBL" id="EGK06115.1"/>
    </source>
</evidence>
<evidence type="ECO:0000313" key="2">
    <source>
        <dbReference type="Proteomes" id="UP000006420"/>
    </source>
</evidence>
<dbReference type="AlphaFoldDB" id="F8X1F2"/>
<dbReference type="eggNOG" id="ENOG503382N">
    <property type="taxonomic scope" value="Bacteria"/>
</dbReference>
<name>F8X1F2_9BACT</name>
<reference evidence="1 2" key="1">
    <citation type="submission" date="2011-04" db="EMBL/GenBank/DDBJ databases">
        <title>The Genome Sequence of Dysgonomonas mossii DSM 22836.</title>
        <authorList>
            <consortium name="The Broad Institute Genome Sequencing Platform"/>
            <person name="Earl A."/>
            <person name="Ward D."/>
            <person name="Feldgarden M."/>
            <person name="Gevers D."/>
            <person name="Pudlo N."/>
            <person name="Martens E."/>
            <person name="Allen-Vercoe E."/>
            <person name="Young S.K."/>
            <person name="Zeng Q."/>
            <person name="Gargeya S."/>
            <person name="Fitzgerald M."/>
            <person name="Haas B."/>
            <person name="Abouelleil A."/>
            <person name="Alvarado L."/>
            <person name="Arachchi H.M."/>
            <person name="Berlin A."/>
            <person name="Brown A."/>
            <person name="Chapman S.B."/>
            <person name="Chen Z."/>
            <person name="Dunbar C."/>
            <person name="Freedman E."/>
            <person name="Gearin G."/>
            <person name="Gellesch M."/>
            <person name="Goldberg J."/>
            <person name="Griggs A."/>
            <person name="Gujja S."/>
            <person name="Heiman D."/>
            <person name="Howarth C."/>
            <person name="Larson L."/>
            <person name="Lui A."/>
            <person name="MacDonald P.J.P."/>
            <person name="Mehta T."/>
            <person name="Montmayeur A."/>
            <person name="Murphy C."/>
            <person name="Neiman D."/>
            <person name="Pearson M."/>
            <person name="Priest M."/>
            <person name="Roberts A."/>
            <person name="Saif S."/>
            <person name="Shea T."/>
            <person name="Shenoy N."/>
            <person name="Sisk P."/>
            <person name="Stolte C."/>
            <person name="Sykes S."/>
            <person name="Yandava C."/>
            <person name="Wortman J."/>
            <person name="Nusbaum C."/>
            <person name="Birren B."/>
        </authorList>
    </citation>
    <scope>NUCLEOTIDE SEQUENCE [LARGE SCALE GENOMIC DNA]</scope>
    <source>
        <strain evidence="1 2">DSM 22836</strain>
    </source>
</reference>
<proteinExistence type="predicted"/>
<dbReference type="STRING" id="742767.HMPREF9456_02379"/>
<dbReference type="Proteomes" id="UP000006420">
    <property type="component" value="Unassembled WGS sequence"/>
</dbReference>
<dbReference type="GeneID" id="78083006"/>